<dbReference type="Proteomes" id="UP000522007">
    <property type="component" value="Unassembled WGS sequence"/>
</dbReference>
<sequence>MDSTFAFDSEQATKLLMKNYDLVKTSGVSFIDKRIRFLIARLFAGNDEIVNSEKFYVINKEMKQQLGFFTALNSNVRASLVGLLMAFDNASTESVRQVISNYNTLVEAGFKRTEYTYFAAYLLLESENPTMTAKKAKVIHQLFKKDHPFLTKSEDVATAVFLANLPEENTAKLADVTEYYFQEFAAKGFRKNDSLQFLATTGTLLYGEKDSKFIRRVDNVVEELRQKGVKVKPLYYSSIGILAFVMDGRKIDSGLVNLIDELQKQPGLRFGREFVTALAISLYTEKQSGQMSKEQLEGLMVNVHILIAMEQAAAVSAAAAASAAAASS</sequence>
<dbReference type="AlphaFoldDB" id="A0A7X0T7C1"/>
<comment type="caution">
    <text evidence="1">The sequence shown here is derived from an EMBL/GenBank/DDBJ whole genome shotgun (WGS) entry which is preliminary data.</text>
</comment>
<name>A0A7X0T7C1_LISWE</name>
<dbReference type="InterPro" id="IPR025062">
    <property type="entry name" value="DUF4003"/>
</dbReference>
<evidence type="ECO:0000313" key="2">
    <source>
        <dbReference type="Proteomes" id="UP000522007"/>
    </source>
</evidence>
<proteinExistence type="predicted"/>
<organism evidence="1 2">
    <name type="scientific">Listeria welshimeri</name>
    <dbReference type="NCBI Taxonomy" id="1643"/>
    <lineage>
        <taxon>Bacteria</taxon>
        <taxon>Bacillati</taxon>
        <taxon>Bacillota</taxon>
        <taxon>Bacilli</taxon>
        <taxon>Bacillales</taxon>
        <taxon>Listeriaceae</taxon>
        <taxon>Listeria</taxon>
    </lineage>
</organism>
<dbReference type="EMBL" id="JAAROP010000005">
    <property type="protein sequence ID" value="MBC1322671.1"/>
    <property type="molecule type" value="Genomic_DNA"/>
</dbReference>
<protein>
    <submittedName>
        <fullName evidence="1">DUF4003 domain-containing protein</fullName>
    </submittedName>
</protein>
<gene>
    <name evidence="1" type="ORF">HB853_06915</name>
</gene>
<reference evidence="1 2" key="1">
    <citation type="submission" date="2020-03" db="EMBL/GenBank/DDBJ databases">
        <title>Soil Listeria distribution.</title>
        <authorList>
            <person name="Liao J."/>
            <person name="Wiedmann M."/>
        </authorList>
    </citation>
    <scope>NUCLEOTIDE SEQUENCE [LARGE SCALE GENOMIC DNA]</scope>
    <source>
        <strain evidence="1 2">FSL L7-1829</strain>
    </source>
</reference>
<evidence type="ECO:0000313" key="1">
    <source>
        <dbReference type="EMBL" id="MBC1322671.1"/>
    </source>
</evidence>
<accession>A0A7X0T7C1</accession>
<dbReference type="Pfam" id="PF13170">
    <property type="entry name" value="DUF4003"/>
    <property type="match status" value="1"/>
</dbReference>